<keyword evidence="2" id="KW-1185">Reference proteome</keyword>
<reference evidence="1" key="1">
    <citation type="submission" date="2020-05" db="UniProtKB">
        <authorList>
            <consortium name="EnsemblMetazoa"/>
        </authorList>
    </citation>
    <scope>IDENTIFICATION</scope>
    <source>
        <strain evidence="1">Jacobina</strain>
    </source>
</reference>
<protein>
    <submittedName>
        <fullName evidence="1">Uncharacterized protein</fullName>
    </submittedName>
</protein>
<evidence type="ECO:0000313" key="2">
    <source>
        <dbReference type="Proteomes" id="UP000092461"/>
    </source>
</evidence>
<dbReference type="VEuPathDB" id="VectorBase:LLOJ009897"/>
<organism evidence="1 2">
    <name type="scientific">Lutzomyia longipalpis</name>
    <name type="common">Sand fly</name>
    <dbReference type="NCBI Taxonomy" id="7200"/>
    <lineage>
        <taxon>Eukaryota</taxon>
        <taxon>Metazoa</taxon>
        <taxon>Ecdysozoa</taxon>
        <taxon>Arthropoda</taxon>
        <taxon>Hexapoda</taxon>
        <taxon>Insecta</taxon>
        <taxon>Pterygota</taxon>
        <taxon>Neoptera</taxon>
        <taxon>Endopterygota</taxon>
        <taxon>Diptera</taxon>
        <taxon>Nematocera</taxon>
        <taxon>Psychodoidea</taxon>
        <taxon>Psychodidae</taxon>
        <taxon>Lutzomyia</taxon>
        <taxon>Lutzomyia</taxon>
    </lineage>
</organism>
<dbReference type="EMBL" id="AJWK01034727">
    <property type="status" value="NOT_ANNOTATED_CDS"/>
    <property type="molecule type" value="Genomic_DNA"/>
</dbReference>
<accession>A0A1B0GLB5</accession>
<dbReference type="Proteomes" id="UP000092461">
    <property type="component" value="Unassembled WGS sequence"/>
</dbReference>
<sequence length="82" mass="8936">MNVMEIGGNTLEFAGNMIDRHFQCLSSPNLLERKIAQMLGEVTGVAQHGMATTSGLNDFDYQNLSSLSMNLKSLNQVVTSSK</sequence>
<dbReference type="EnsemblMetazoa" id="LLOJ009897-RA">
    <property type="protein sequence ID" value="LLOJ009897-PA"/>
    <property type="gene ID" value="LLOJ009897"/>
</dbReference>
<name>A0A1B0GLB5_LUTLO</name>
<dbReference type="VEuPathDB" id="VectorBase:LLONM1_009526"/>
<dbReference type="AlphaFoldDB" id="A0A1B0GLB5"/>
<proteinExistence type="predicted"/>
<evidence type="ECO:0000313" key="1">
    <source>
        <dbReference type="EnsemblMetazoa" id="LLOJ009897-PA"/>
    </source>
</evidence>